<proteinExistence type="predicted"/>
<evidence type="ECO:0000313" key="2">
    <source>
        <dbReference type="Proteomes" id="UP000824890"/>
    </source>
</evidence>
<reference evidence="1 2" key="1">
    <citation type="submission" date="2021-05" db="EMBL/GenBank/DDBJ databases">
        <title>Genome Assembly of Synthetic Allotetraploid Brassica napus Reveals Homoeologous Exchanges between Subgenomes.</title>
        <authorList>
            <person name="Davis J.T."/>
        </authorList>
    </citation>
    <scope>NUCLEOTIDE SEQUENCE [LARGE SCALE GENOMIC DNA]</scope>
    <source>
        <strain evidence="2">cv. Da-Ae</strain>
        <tissue evidence="1">Seedling</tissue>
    </source>
</reference>
<feature type="non-terminal residue" evidence="1">
    <location>
        <position position="1"/>
    </location>
</feature>
<evidence type="ECO:0000313" key="1">
    <source>
        <dbReference type="EMBL" id="KAH0938206.1"/>
    </source>
</evidence>
<keyword evidence="2" id="KW-1185">Reference proteome</keyword>
<accession>A0ABQ8E966</accession>
<comment type="caution">
    <text evidence="1">The sequence shown here is derived from an EMBL/GenBank/DDBJ whole genome shotgun (WGS) entry which is preliminary data.</text>
</comment>
<dbReference type="EMBL" id="JAGKQM010000002">
    <property type="protein sequence ID" value="KAH0938206.1"/>
    <property type="molecule type" value="Genomic_DNA"/>
</dbReference>
<organism evidence="1 2">
    <name type="scientific">Brassica napus</name>
    <name type="common">Rape</name>
    <dbReference type="NCBI Taxonomy" id="3708"/>
    <lineage>
        <taxon>Eukaryota</taxon>
        <taxon>Viridiplantae</taxon>
        <taxon>Streptophyta</taxon>
        <taxon>Embryophyta</taxon>
        <taxon>Tracheophyta</taxon>
        <taxon>Spermatophyta</taxon>
        <taxon>Magnoliopsida</taxon>
        <taxon>eudicotyledons</taxon>
        <taxon>Gunneridae</taxon>
        <taxon>Pentapetalae</taxon>
        <taxon>rosids</taxon>
        <taxon>malvids</taxon>
        <taxon>Brassicales</taxon>
        <taxon>Brassicaceae</taxon>
        <taxon>Brassiceae</taxon>
        <taxon>Brassica</taxon>
    </lineage>
</organism>
<gene>
    <name evidence="1" type="ORF">HID58_005667</name>
</gene>
<sequence length="221" mass="24497">REKRERSKVDLLVVPVSGRRVCARAVAGTAVLSYKSFLKASLSYPPIFALSDLWLRPNPWCMVVIKVRFREVEALFTPPPSVLSSGGGGLPSSVVAVLSPEGGGYSSSTLPVWNPLEIWVLAVKVRVGGPDESAVCPMTLSVEDHREGRCFVAGYEIRRNEARWLRRRLEAETVRLRRCATRVDSMAQMLPRFQQPVSSTRLIQPTSVGLDWFGPRAVYSG</sequence>
<dbReference type="Proteomes" id="UP000824890">
    <property type="component" value="Unassembled WGS sequence"/>
</dbReference>
<name>A0ABQ8E966_BRANA</name>
<protein>
    <submittedName>
        <fullName evidence="1">Uncharacterized protein</fullName>
    </submittedName>
</protein>